<keyword evidence="8" id="KW-1185">Reference proteome</keyword>
<evidence type="ECO:0000256" key="5">
    <source>
        <dbReference type="SAM" id="MobiDB-lite"/>
    </source>
</evidence>
<feature type="compositionally biased region" description="Low complexity" evidence="5">
    <location>
        <begin position="554"/>
        <end position="568"/>
    </location>
</feature>
<evidence type="ECO:0000259" key="6">
    <source>
        <dbReference type="PROSITE" id="PS50178"/>
    </source>
</evidence>
<dbReference type="eggNOG" id="ENOG502QW0E">
    <property type="taxonomic scope" value="Eukaryota"/>
</dbReference>
<name>K3WAH8_GLOUD</name>
<protein>
    <recommendedName>
        <fullName evidence="6">FYVE-type domain-containing protein</fullName>
    </recommendedName>
</protein>
<reference evidence="8" key="1">
    <citation type="journal article" date="2010" name="Genome Biol.">
        <title>Genome sequence of the necrotrophic plant pathogen Pythium ultimum reveals original pathogenicity mechanisms and effector repertoire.</title>
        <authorList>
            <person name="Levesque C.A."/>
            <person name="Brouwer H."/>
            <person name="Cano L."/>
            <person name="Hamilton J.P."/>
            <person name="Holt C."/>
            <person name="Huitema E."/>
            <person name="Raffaele S."/>
            <person name="Robideau G.P."/>
            <person name="Thines M."/>
            <person name="Win J."/>
            <person name="Zerillo M.M."/>
            <person name="Beakes G.W."/>
            <person name="Boore J.L."/>
            <person name="Busam D."/>
            <person name="Dumas B."/>
            <person name="Ferriera S."/>
            <person name="Fuerstenberg S.I."/>
            <person name="Gachon C.M."/>
            <person name="Gaulin E."/>
            <person name="Govers F."/>
            <person name="Grenville-Briggs L."/>
            <person name="Horner N."/>
            <person name="Hostetler J."/>
            <person name="Jiang R.H."/>
            <person name="Johnson J."/>
            <person name="Krajaejun T."/>
            <person name="Lin H."/>
            <person name="Meijer H.J."/>
            <person name="Moore B."/>
            <person name="Morris P."/>
            <person name="Phuntmart V."/>
            <person name="Puiu D."/>
            <person name="Shetty J."/>
            <person name="Stajich J.E."/>
            <person name="Tripathy S."/>
            <person name="Wawra S."/>
            <person name="van West P."/>
            <person name="Whitty B.R."/>
            <person name="Coutinho P.M."/>
            <person name="Henrissat B."/>
            <person name="Martin F."/>
            <person name="Thomas P.D."/>
            <person name="Tyler B.M."/>
            <person name="De Vries R.P."/>
            <person name="Kamoun S."/>
            <person name="Yandell M."/>
            <person name="Tisserat N."/>
            <person name="Buell C.R."/>
        </authorList>
    </citation>
    <scope>NUCLEOTIDE SEQUENCE</scope>
    <source>
        <strain evidence="8">DAOM:BR144</strain>
    </source>
</reference>
<feature type="compositionally biased region" description="Low complexity" evidence="5">
    <location>
        <begin position="377"/>
        <end position="394"/>
    </location>
</feature>
<keyword evidence="2 4" id="KW-0863">Zinc-finger</keyword>
<keyword evidence="3" id="KW-0862">Zinc</keyword>
<evidence type="ECO:0000313" key="7">
    <source>
        <dbReference type="EnsemblProtists" id="PYU1_T001969"/>
    </source>
</evidence>
<dbReference type="InterPro" id="IPR052727">
    <property type="entry name" value="Rab4/Rab5_effector"/>
</dbReference>
<evidence type="ECO:0000256" key="2">
    <source>
        <dbReference type="ARBA" id="ARBA00022771"/>
    </source>
</evidence>
<sequence length="693" mass="76334">MLGRVLKEVKLPFPDDFFPAMALAPELQNEYHHKAYQLLHQTLRDEAPLTRFHPAQQPDNWKLIGERQGLQLYRERGADRGSALKVITIGSLAGSLEDVMWGLYAADHGSCKTQRCIMHNDYLDAAMLHVMEEDPFEEEDPGFTFRFAGLKWLACAPTGKLLHKRDVCWHEEMGLINDANGDEVGFLTMQSVRVSECPPFEQQGVKRSMVSVGYIFRDLGNGRTGVYMKGTHMVGGKSRSWSTDAVMTEMWLAMANVLDCSQSKRLSKLVSGKDVFVASQTSKTCDICDQKLKALKQGSGGQNCKSCGKHVCDRCRMTKLIYPSRRQQQTVAFPCSYFFCKRCLIDAKDQLYRKASRVSFQSEHSSHRSNSPRRRSSSQLRSNYSSSSAGSLYRGHGGNGNGGQYDRMRAPSRDHPPQYISEVKVKQLMSPRSSTSTAFSARRTATSESSFSDPATSSSVGLYPRKESIGASGSSSYQSYQYSRQMSAGAMSSGSSRGGAAAPRFGPGGDGGARWNAPSGSSLGSQPRDLYKQGSFVSSVGSSAYDVEEARAYSSSGLSSSDDGSSSGDEMDDAPSSIVAYNPPSSQRRPLSPTSQVMAKLRAIEMYADDETGLVELPGRGFQQPQPAQQRGMAQDDRLKYLNASQPSSNASTLPHQMNEREQMMQRLLQINMAAEATYLMAKHNAANLHEHR</sequence>
<dbReference type="PANTHER" id="PTHR13510:SF44">
    <property type="entry name" value="RABENOSYN-5"/>
    <property type="match status" value="1"/>
</dbReference>
<dbReference type="EnsemblProtists" id="PYU1_T001969">
    <property type="protein sequence ID" value="PYU1_T001969"/>
    <property type="gene ID" value="PYU1_G001967"/>
</dbReference>
<dbReference type="InParanoid" id="K3WAH8"/>
<dbReference type="VEuPathDB" id="FungiDB:PYU1_G001967"/>
<evidence type="ECO:0000256" key="3">
    <source>
        <dbReference type="ARBA" id="ARBA00022833"/>
    </source>
</evidence>
<evidence type="ECO:0000256" key="4">
    <source>
        <dbReference type="PROSITE-ProRule" id="PRU00091"/>
    </source>
</evidence>
<dbReference type="GO" id="GO:0008270">
    <property type="term" value="F:zinc ion binding"/>
    <property type="evidence" value="ECO:0007669"/>
    <property type="project" value="UniProtKB-KW"/>
</dbReference>
<evidence type="ECO:0000313" key="8">
    <source>
        <dbReference type="Proteomes" id="UP000019132"/>
    </source>
</evidence>
<feature type="region of interest" description="Disordered" evidence="5">
    <location>
        <begin position="358"/>
        <end position="476"/>
    </location>
</feature>
<dbReference type="Gene3D" id="3.30.530.20">
    <property type="match status" value="1"/>
</dbReference>
<dbReference type="PROSITE" id="PS50178">
    <property type="entry name" value="ZF_FYVE"/>
    <property type="match status" value="1"/>
</dbReference>
<feature type="region of interest" description="Disordered" evidence="5">
    <location>
        <begin position="552"/>
        <end position="595"/>
    </location>
</feature>
<reference evidence="7" key="3">
    <citation type="submission" date="2015-02" db="UniProtKB">
        <authorList>
            <consortium name="EnsemblProtists"/>
        </authorList>
    </citation>
    <scope>IDENTIFICATION</scope>
    <source>
        <strain evidence="7">DAOM BR144</strain>
    </source>
</reference>
<dbReference type="InterPro" id="IPR017455">
    <property type="entry name" value="Znf_FYVE-rel"/>
</dbReference>
<dbReference type="EMBL" id="GL376634">
    <property type="status" value="NOT_ANNOTATED_CDS"/>
    <property type="molecule type" value="Genomic_DNA"/>
</dbReference>
<dbReference type="InterPro" id="IPR023393">
    <property type="entry name" value="START-like_dom_sf"/>
</dbReference>
<dbReference type="AlphaFoldDB" id="K3WAH8"/>
<feature type="domain" description="FYVE-type" evidence="6">
    <location>
        <begin position="279"/>
        <end position="348"/>
    </location>
</feature>
<feature type="compositionally biased region" description="Basic and acidic residues" evidence="5">
    <location>
        <begin position="406"/>
        <end position="416"/>
    </location>
</feature>
<feature type="compositionally biased region" description="Low complexity" evidence="5">
    <location>
        <begin position="488"/>
        <end position="505"/>
    </location>
</feature>
<dbReference type="HOGENOM" id="CLU_024429_0_0_1"/>
<evidence type="ECO:0000256" key="1">
    <source>
        <dbReference type="ARBA" id="ARBA00022723"/>
    </source>
</evidence>
<feature type="compositionally biased region" description="Polar residues" evidence="5">
    <location>
        <begin position="583"/>
        <end position="595"/>
    </location>
</feature>
<keyword evidence="1" id="KW-0479">Metal-binding</keyword>
<dbReference type="CDD" id="cd00065">
    <property type="entry name" value="FYVE_like_SF"/>
    <property type="match status" value="1"/>
</dbReference>
<reference evidence="8" key="2">
    <citation type="submission" date="2010-04" db="EMBL/GenBank/DDBJ databases">
        <authorList>
            <person name="Buell R."/>
            <person name="Hamilton J."/>
            <person name="Hostetler J."/>
        </authorList>
    </citation>
    <scope>NUCLEOTIDE SEQUENCE [LARGE SCALE GENOMIC DNA]</scope>
    <source>
        <strain evidence="8">DAOM:BR144</strain>
    </source>
</reference>
<accession>K3WAH8</accession>
<feature type="region of interest" description="Disordered" evidence="5">
    <location>
        <begin position="616"/>
        <end position="635"/>
    </location>
</feature>
<organism evidence="7 8">
    <name type="scientific">Globisporangium ultimum (strain ATCC 200006 / CBS 805.95 / DAOM BR144)</name>
    <name type="common">Pythium ultimum</name>
    <dbReference type="NCBI Taxonomy" id="431595"/>
    <lineage>
        <taxon>Eukaryota</taxon>
        <taxon>Sar</taxon>
        <taxon>Stramenopiles</taxon>
        <taxon>Oomycota</taxon>
        <taxon>Peronosporomycetes</taxon>
        <taxon>Pythiales</taxon>
        <taxon>Pythiaceae</taxon>
        <taxon>Globisporangium</taxon>
    </lineage>
</organism>
<dbReference type="PANTHER" id="PTHR13510">
    <property type="entry name" value="FYVE-FINGER-CONTAINING RAB5 EFFECTOR PROTEIN RABENOSYN-5-RELATED"/>
    <property type="match status" value="1"/>
</dbReference>
<feature type="region of interest" description="Disordered" evidence="5">
    <location>
        <begin position="488"/>
        <end position="528"/>
    </location>
</feature>
<dbReference type="Proteomes" id="UP000019132">
    <property type="component" value="Unassembled WGS sequence"/>
</dbReference>
<feature type="compositionally biased region" description="Low complexity" evidence="5">
    <location>
        <begin position="430"/>
        <end position="452"/>
    </location>
</feature>
<proteinExistence type="predicted"/>